<proteinExistence type="inferred from homology"/>
<evidence type="ECO:0000313" key="12">
    <source>
        <dbReference type="EMBL" id="WAI48668.1"/>
    </source>
</evidence>
<dbReference type="Pfam" id="PF04575">
    <property type="entry name" value="SlipAM"/>
    <property type="match status" value="1"/>
</dbReference>
<keyword evidence="8" id="KW-0802">TPR repeat</keyword>
<dbReference type="InterPro" id="IPR011990">
    <property type="entry name" value="TPR-like_helical_dom_sf"/>
</dbReference>
<keyword evidence="6" id="KW-0998">Cell outer membrane</keyword>
<evidence type="ECO:0000256" key="2">
    <source>
        <dbReference type="ARBA" id="ARBA00022452"/>
    </source>
</evidence>
<keyword evidence="4 9" id="KW-0732">Signal</keyword>
<evidence type="ECO:0000256" key="8">
    <source>
        <dbReference type="PROSITE-ProRule" id="PRU00339"/>
    </source>
</evidence>
<keyword evidence="5" id="KW-0472">Membrane</keyword>
<dbReference type="Pfam" id="PF24575">
    <property type="entry name" value="TPR_Slam"/>
    <property type="match status" value="1"/>
</dbReference>
<dbReference type="InterPro" id="IPR007655">
    <property type="entry name" value="Slam_C"/>
</dbReference>
<keyword evidence="2" id="KW-1134">Transmembrane beta strand</keyword>
<comment type="similarity">
    <text evidence="7">Belongs to the Slam family.</text>
</comment>
<dbReference type="Proteomes" id="UP001163624">
    <property type="component" value="Chromosome"/>
</dbReference>
<evidence type="ECO:0000256" key="4">
    <source>
        <dbReference type="ARBA" id="ARBA00022729"/>
    </source>
</evidence>
<name>A0ABY6ZUZ1_9PSED</name>
<accession>A0ABY6ZUZ1</accession>
<evidence type="ECO:0000256" key="3">
    <source>
        <dbReference type="ARBA" id="ARBA00022692"/>
    </source>
</evidence>
<comment type="subcellular location">
    <subcellularLocation>
        <location evidence="1">Cell outer membrane</location>
        <topology evidence="1">Multi-pass membrane protein</topology>
    </subcellularLocation>
</comment>
<dbReference type="EMBL" id="CP113432">
    <property type="protein sequence ID" value="WAI48668.1"/>
    <property type="molecule type" value="Genomic_DNA"/>
</dbReference>
<dbReference type="PROSITE" id="PS50005">
    <property type="entry name" value="TPR"/>
    <property type="match status" value="1"/>
</dbReference>
<evidence type="ECO:0000259" key="10">
    <source>
        <dbReference type="Pfam" id="PF04575"/>
    </source>
</evidence>
<keyword evidence="3" id="KW-0812">Transmembrane</keyword>
<feature type="domain" description="Surface lipoprotein assembly modifier C-terminal" evidence="10">
    <location>
        <begin position="182"/>
        <end position="470"/>
    </location>
</feature>
<evidence type="ECO:0000313" key="13">
    <source>
        <dbReference type="Proteomes" id="UP001163624"/>
    </source>
</evidence>
<dbReference type="Gene3D" id="1.25.40.10">
    <property type="entry name" value="Tetratricopeptide repeat domain"/>
    <property type="match status" value="1"/>
</dbReference>
<feature type="chain" id="PRO_5047391038" evidence="9">
    <location>
        <begin position="21"/>
        <end position="470"/>
    </location>
</feature>
<evidence type="ECO:0000256" key="5">
    <source>
        <dbReference type="ARBA" id="ARBA00023136"/>
    </source>
</evidence>
<sequence length="470" mass="53349">MNLNQVAACLAAMVPFIALGAPPENTAVPAAVDIRPEDHRQVQVPASVSSTVTNEQLRSDPGLAGRFLSQAVDDERWDVVRSLLPIYRAAPQRDTVLLAYAEGALARHDGEYAKAIAVYREVLAANPNLTRIRLDLARMLFENRQYEAARFQFEKARSEHLPEAVLGNVQRYLEAIDRVAGWSGSLGLSYLNDDNVNNASRGRYIDIGGRQFRRNDDAYPQRGHGVDYSASLLRDFALADHHSIRFQGQADGRSYWDNHRFDDVTARSYLGYSYSDANQRLSLLPFYEKRWYGTQPYSAGAGFRTEYSRVLLPNWQSGSAFEYQHLGYDDPRYGYLDGHALLLSSTLGYAFSSRLALYGGADVGEQVTRSDSDTNHFSAVRLGFEAELPWSLAASLSAGEMRRVYEAENDIFAVRRRDTERNYLLSLWHRNIYFWGILPKLNISYRQVDSNIDYYSYDQKRIYLSATRAF</sequence>
<feature type="signal peptide" evidence="9">
    <location>
        <begin position="1"/>
        <end position="20"/>
    </location>
</feature>
<dbReference type="RefSeq" id="WP_254470379.1">
    <property type="nucleotide sequence ID" value="NZ_CP113432.1"/>
</dbReference>
<feature type="domain" description="Surface lipoprotein assembly modifier N-terminal TPR repeats region" evidence="11">
    <location>
        <begin position="51"/>
        <end position="153"/>
    </location>
</feature>
<evidence type="ECO:0000256" key="7">
    <source>
        <dbReference type="ARBA" id="ARBA00023609"/>
    </source>
</evidence>
<protein>
    <submittedName>
        <fullName evidence="12">Porin family protein</fullName>
    </submittedName>
</protein>
<dbReference type="InterPro" id="IPR057556">
    <property type="entry name" value="TPR_Slam"/>
</dbReference>
<feature type="repeat" description="TPR" evidence="8">
    <location>
        <begin position="96"/>
        <end position="129"/>
    </location>
</feature>
<evidence type="ECO:0000256" key="6">
    <source>
        <dbReference type="ARBA" id="ARBA00023237"/>
    </source>
</evidence>
<evidence type="ECO:0000256" key="9">
    <source>
        <dbReference type="SAM" id="SignalP"/>
    </source>
</evidence>
<evidence type="ECO:0000259" key="11">
    <source>
        <dbReference type="Pfam" id="PF24575"/>
    </source>
</evidence>
<keyword evidence="13" id="KW-1185">Reference proteome</keyword>
<dbReference type="InterPro" id="IPR019734">
    <property type="entry name" value="TPR_rpt"/>
</dbReference>
<evidence type="ECO:0000256" key="1">
    <source>
        <dbReference type="ARBA" id="ARBA00004571"/>
    </source>
</evidence>
<dbReference type="SUPFAM" id="SSF48452">
    <property type="entry name" value="TPR-like"/>
    <property type="match status" value="1"/>
</dbReference>
<reference evidence="12" key="1">
    <citation type="submission" date="2022-11" db="EMBL/GenBank/DDBJ databases">
        <title>Pseudomonas triclosanedens sp. nov., a triclosan degrader isolated from activated sludge.</title>
        <authorList>
            <person name="Yin Y."/>
            <person name="Lu Z."/>
        </authorList>
    </citation>
    <scope>NUCLEOTIDE SEQUENCE</scope>
    <source>
        <strain evidence="12">ZM23</strain>
    </source>
</reference>
<organism evidence="12 13">
    <name type="scientific">Pseudomonas triclosanedens</name>
    <dbReference type="NCBI Taxonomy" id="2961893"/>
    <lineage>
        <taxon>Bacteria</taxon>
        <taxon>Pseudomonadati</taxon>
        <taxon>Pseudomonadota</taxon>
        <taxon>Gammaproteobacteria</taxon>
        <taxon>Pseudomonadales</taxon>
        <taxon>Pseudomonadaceae</taxon>
        <taxon>Pseudomonas</taxon>
    </lineage>
</organism>
<gene>
    <name evidence="12" type="ORF">OU419_23355</name>
</gene>